<sequence>MYRHGHGFGEHQGMRVRFIGPFLLLALYQEPSYGYELMERLKNFGFEMYMPDQTAIYKMLRSMEEKGFVSSRWDTEGSGPAKRMYDVTALGVELLKNLASEIKDNIKIYENFIEAFEKIDLSENRKTE</sequence>
<dbReference type="InterPro" id="IPR036390">
    <property type="entry name" value="WH_DNA-bd_sf"/>
</dbReference>
<dbReference type="InterPro" id="IPR052509">
    <property type="entry name" value="Metal_resp_DNA-bind_regulator"/>
</dbReference>
<feature type="domain" description="Transcription regulator PadR N-terminal" evidence="1">
    <location>
        <begin position="23"/>
        <end position="96"/>
    </location>
</feature>
<evidence type="ECO:0000313" key="2">
    <source>
        <dbReference type="EMBL" id="HGE74909.1"/>
    </source>
</evidence>
<comment type="caution">
    <text evidence="2">The sequence shown here is derived from an EMBL/GenBank/DDBJ whole genome shotgun (WGS) entry which is preliminary data.</text>
</comment>
<dbReference type="PANTHER" id="PTHR33169:SF14">
    <property type="entry name" value="TRANSCRIPTIONAL REGULATOR RV3488"/>
    <property type="match status" value="1"/>
</dbReference>
<reference evidence="2" key="1">
    <citation type="journal article" date="2020" name="mSystems">
        <title>Genome- and Community-Level Interaction Insights into Carbon Utilization and Element Cycling Functions of Hydrothermarchaeota in Hydrothermal Sediment.</title>
        <authorList>
            <person name="Zhou Z."/>
            <person name="Liu Y."/>
            <person name="Xu W."/>
            <person name="Pan J."/>
            <person name="Luo Z.H."/>
            <person name="Li M."/>
        </authorList>
    </citation>
    <scope>NUCLEOTIDE SEQUENCE [LARGE SCALE GENOMIC DNA]</scope>
    <source>
        <strain evidence="2">SpSt-966</strain>
    </source>
</reference>
<dbReference type="InterPro" id="IPR036388">
    <property type="entry name" value="WH-like_DNA-bd_sf"/>
</dbReference>
<accession>A0A7V3RE36</accession>
<evidence type="ECO:0000259" key="1">
    <source>
        <dbReference type="Pfam" id="PF03551"/>
    </source>
</evidence>
<dbReference type="SUPFAM" id="SSF46785">
    <property type="entry name" value="Winged helix' DNA-binding domain"/>
    <property type="match status" value="1"/>
</dbReference>
<dbReference type="AlphaFoldDB" id="A0A7V3RE36"/>
<organism evidence="2">
    <name type="scientific">Mesoaciditoga lauensis</name>
    <dbReference type="NCBI Taxonomy" id="1495039"/>
    <lineage>
        <taxon>Bacteria</taxon>
        <taxon>Thermotogati</taxon>
        <taxon>Thermotogota</taxon>
        <taxon>Thermotogae</taxon>
        <taxon>Mesoaciditogales</taxon>
        <taxon>Mesoaciditogaceae</taxon>
        <taxon>Mesoaciditoga</taxon>
    </lineage>
</organism>
<protein>
    <submittedName>
        <fullName evidence="2">PadR family transcriptional regulator</fullName>
    </submittedName>
</protein>
<gene>
    <name evidence="2" type="ORF">ENX73_02145</name>
</gene>
<dbReference type="Pfam" id="PF03551">
    <property type="entry name" value="PadR"/>
    <property type="match status" value="1"/>
</dbReference>
<name>A0A7V3RE36_9BACT</name>
<dbReference type="EMBL" id="DTPE01000090">
    <property type="protein sequence ID" value="HGE74909.1"/>
    <property type="molecule type" value="Genomic_DNA"/>
</dbReference>
<proteinExistence type="predicted"/>
<dbReference type="InterPro" id="IPR005149">
    <property type="entry name" value="Tscrpt_reg_PadR_N"/>
</dbReference>
<dbReference type="PANTHER" id="PTHR33169">
    <property type="entry name" value="PADR-FAMILY TRANSCRIPTIONAL REGULATOR"/>
    <property type="match status" value="1"/>
</dbReference>
<dbReference type="Gene3D" id="1.10.10.10">
    <property type="entry name" value="Winged helix-like DNA-binding domain superfamily/Winged helix DNA-binding domain"/>
    <property type="match status" value="1"/>
</dbReference>